<name>A0AAJ0CX87_9HYPO</name>
<dbReference type="EMBL" id="JASWJB010000035">
    <property type="protein sequence ID" value="KAK2608620.1"/>
    <property type="molecule type" value="Genomic_DNA"/>
</dbReference>
<dbReference type="PANTHER" id="PTHR24148:SF73">
    <property type="entry name" value="HET DOMAIN PROTEIN (AFU_ORTHOLOGUE AFUA_8G01020)"/>
    <property type="match status" value="1"/>
</dbReference>
<evidence type="ECO:0000313" key="3">
    <source>
        <dbReference type="Proteomes" id="UP001251528"/>
    </source>
</evidence>
<evidence type="ECO:0000313" key="2">
    <source>
        <dbReference type="EMBL" id="KAK2608620.1"/>
    </source>
</evidence>
<dbReference type="Proteomes" id="UP001251528">
    <property type="component" value="Unassembled WGS sequence"/>
</dbReference>
<evidence type="ECO:0000259" key="1">
    <source>
        <dbReference type="Pfam" id="PF06985"/>
    </source>
</evidence>
<dbReference type="Pfam" id="PF06985">
    <property type="entry name" value="HET"/>
    <property type="match status" value="1"/>
</dbReference>
<comment type="caution">
    <text evidence="2">The sequence shown here is derived from an EMBL/GenBank/DDBJ whole genome shotgun (WGS) entry which is preliminary data.</text>
</comment>
<dbReference type="InterPro" id="IPR052895">
    <property type="entry name" value="HetReg/Transcr_Mod"/>
</dbReference>
<proteinExistence type="predicted"/>
<dbReference type="InterPro" id="IPR010730">
    <property type="entry name" value="HET"/>
</dbReference>
<sequence>MNRSTMHLPDSSLSTLFRKHGQGISEPYASLPLGTSTGSIRLLKIEPELGTDELLVCQLERVSLGDLPEFDAVSYRWGDESIQKTIIVNGVRLPITKNLWDGMDYFRKHRKAKPLWIDAISIDQKNISEKNQQLLCMKRIYQQAKTVVVWLGAKYCSKQWFVRPLRECIKNIAKEEYWKRMWVVQEIGNATKVEVCLGDEAVDWDTLRKSVPRPHQQITPDSDPFSRLDFTKKDRCNGGCSLTWLLNFHRNAECKDPRDKIYGLIGLATDGHGFPMDYGKNLFEVWIDTIDFVNSHELLSNPPREPIEFYSLIRNLLGGAKLEEPTGVVRFRSGLDDGATGKRRIHRKSYQLGRIMAIGPTMSEIAASVTVDDEWQARMQNEYKGDHLQDAGREYRSLNCMVFRDLRHKLPKLCVLDKHGIKSQSHRGTPRQGHVDEGLTPFSGFTANEPRLAIVSNAFVSNFTPYKLALVPPGARTGNLIYHIEGCPMKKIVMPENRQIAESPGTAIMIRDITEKPRWDDIKKEAASCNTGRSLSTYNINIGPRMLYALLFGDEVGPLQPERSGLRRLVSEWSGRRT</sequence>
<organism evidence="2 3">
    <name type="scientific">Conoideocrella luteorostrata</name>
    <dbReference type="NCBI Taxonomy" id="1105319"/>
    <lineage>
        <taxon>Eukaryota</taxon>
        <taxon>Fungi</taxon>
        <taxon>Dikarya</taxon>
        <taxon>Ascomycota</taxon>
        <taxon>Pezizomycotina</taxon>
        <taxon>Sordariomycetes</taxon>
        <taxon>Hypocreomycetidae</taxon>
        <taxon>Hypocreales</taxon>
        <taxon>Clavicipitaceae</taxon>
        <taxon>Conoideocrella</taxon>
    </lineage>
</organism>
<protein>
    <recommendedName>
        <fullName evidence="1">Heterokaryon incompatibility domain-containing protein</fullName>
    </recommendedName>
</protein>
<gene>
    <name evidence="2" type="ORF">QQS21_002849</name>
</gene>
<reference evidence="2" key="1">
    <citation type="submission" date="2023-06" db="EMBL/GenBank/DDBJ databases">
        <title>Conoideocrella luteorostrata (Hypocreales: Clavicipitaceae), a potential biocontrol fungus for elongate hemlock scale in United States Christmas tree production areas.</title>
        <authorList>
            <person name="Barrett H."/>
            <person name="Lovett B."/>
            <person name="Macias A.M."/>
            <person name="Stajich J.E."/>
            <person name="Kasson M.T."/>
        </authorList>
    </citation>
    <scope>NUCLEOTIDE SEQUENCE</scope>
    <source>
        <strain evidence="2">ARSEF 14590</strain>
    </source>
</reference>
<keyword evidence="3" id="KW-1185">Reference proteome</keyword>
<feature type="domain" description="Heterokaryon incompatibility" evidence="1">
    <location>
        <begin position="70"/>
        <end position="158"/>
    </location>
</feature>
<dbReference type="AlphaFoldDB" id="A0AAJ0CX87"/>
<accession>A0AAJ0CX87</accession>
<dbReference type="PANTHER" id="PTHR24148">
    <property type="entry name" value="ANKYRIN REPEAT DOMAIN-CONTAINING PROTEIN 39 HOMOLOG-RELATED"/>
    <property type="match status" value="1"/>
</dbReference>